<dbReference type="Proteomes" id="UP000246744">
    <property type="component" value="Unassembled WGS sequence"/>
</dbReference>
<dbReference type="EMBL" id="QGTS01000012">
    <property type="protein sequence ID" value="PWW05780.1"/>
    <property type="molecule type" value="Genomic_DNA"/>
</dbReference>
<dbReference type="InterPro" id="IPR047743">
    <property type="entry name" value="YnhF-like"/>
</dbReference>
<proteinExistence type="predicted"/>
<name>A0A317PWD7_9ENTR</name>
<feature type="transmembrane region" description="Helical" evidence="1">
    <location>
        <begin position="7"/>
        <end position="28"/>
    </location>
</feature>
<evidence type="ECO:0000313" key="2">
    <source>
        <dbReference type="EMBL" id="PWW05780.1"/>
    </source>
</evidence>
<gene>
    <name evidence="2" type="ORF">DES37_11239</name>
</gene>
<accession>A0A317PWD7</accession>
<keyword evidence="1" id="KW-0472">Membrane</keyword>
<dbReference type="AlphaFoldDB" id="A0A317PWD7"/>
<evidence type="ECO:0008006" key="4">
    <source>
        <dbReference type="Google" id="ProtNLM"/>
    </source>
</evidence>
<comment type="caution">
    <text evidence="2">The sequence shown here is derived from an EMBL/GenBank/DDBJ whole genome shotgun (WGS) entry which is preliminary data.</text>
</comment>
<sequence>MPTELKYSLTTTVITLGLIVATGLIAILH</sequence>
<keyword evidence="1" id="KW-0812">Transmembrane</keyword>
<protein>
    <recommendedName>
        <fullName evidence="4">YnhF family membrane protein</fullName>
    </recommendedName>
</protein>
<evidence type="ECO:0000313" key="3">
    <source>
        <dbReference type="Proteomes" id="UP000246744"/>
    </source>
</evidence>
<reference evidence="2 3" key="1">
    <citation type="submission" date="2018-05" db="EMBL/GenBank/DDBJ databases">
        <title>Genomic Encyclopedia of Type Strains, Phase IV (KMG-IV): sequencing the most valuable type-strain genomes for metagenomic binning, comparative biology and taxonomic classification.</title>
        <authorList>
            <person name="Goeker M."/>
        </authorList>
    </citation>
    <scope>NUCLEOTIDE SEQUENCE [LARGE SCALE GENOMIC DNA]</scope>
    <source>
        <strain evidence="2 3">DSM 19579</strain>
    </source>
</reference>
<dbReference type="RefSeq" id="WP_110027209.1">
    <property type="nucleotide sequence ID" value="NZ_QGTS01000012.1"/>
</dbReference>
<evidence type="ECO:0000256" key="1">
    <source>
        <dbReference type="SAM" id="Phobius"/>
    </source>
</evidence>
<keyword evidence="1" id="KW-1133">Transmembrane helix</keyword>
<dbReference type="NCBIfam" id="NF033411">
    <property type="entry name" value="small_mem_YnhF"/>
    <property type="match status" value="1"/>
</dbReference>
<keyword evidence="3" id="KW-1185">Reference proteome</keyword>
<organism evidence="2 3">
    <name type="scientific">Mangrovibacter plantisponsor</name>
    <dbReference type="NCBI Taxonomy" id="451513"/>
    <lineage>
        <taxon>Bacteria</taxon>
        <taxon>Pseudomonadati</taxon>
        <taxon>Pseudomonadota</taxon>
        <taxon>Gammaproteobacteria</taxon>
        <taxon>Enterobacterales</taxon>
        <taxon>Enterobacteriaceae</taxon>
        <taxon>Mangrovibacter</taxon>
    </lineage>
</organism>